<evidence type="ECO:0000313" key="2">
    <source>
        <dbReference type="Proteomes" id="UP001177021"/>
    </source>
</evidence>
<name>A0ACB0KNM0_TRIPR</name>
<reference evidence="1" key="1">
    <citation type="submission" date="2023-10" db="EMBL/GenBank/DDBJ databases">
        <authorList>
            <person name="Rodriguez Cubillos JULIANA M."/>
            <person name="De Vega J."/>
        </authorList>
    </citation>
    <scope>NUCLEOTIDE SEQUENCE</scope>
</reference>
<accession>A0ACB0KNM0</accession>
<keyword evidence="2" id="KW-1185">Reference proteome</keyword>
<organism evidence="1 2">
    <name type="scientific">Trifolium pratense</name>
    <name type="common">Red clover</name>
    <dbReference type="NCBI Taxonomy" id="57577"/>
    <lineage>
        <taxon>Eukaryota</taxon>
        <taxon>Viridiplantae</taxon>
        <taxon>Streptophyta</taxon>
        <taxon>Embryophyta</taxon>
        <taxon>Tracheophyta</taxon>
        <taxon>Spermatophyta</taxon>
        <taxon>Magnoliopsida</taxon>
        <taxon>eudicotyledons</taxon>
        <taxon>Gunneridae</taxon>
        <taxon>Pentapetalae</taxon>
        <taxon>rosids</taxon>
        <taxon>fabids</taxon>
        <taxon>Fabales</taxon>
        <taxon>Fabaceae</taxon>
        <taxon>Papilionoideae</taxon>
        <taxon>50 kb inversion clade</taxon>
        <taxon>NPAAA clade</taxon>
        <taxon>Hologalegina</taxon>
        <taxon>IRL clade</taxon>
        <taxon>Trifolieae</taxon>
        <taxon>Trifolium</taxon>
    </lineage>
</organism>
<evidence type="ECO:0000313" key="1">
    <source>
        <dbReference type="EMBL" id="CAJ2657509.1"/>
    </source>
</evidence>
<dbReference type="Proteomes" id="UP001177021">
    <property type="component" value="Unassembled WGS sequence"/>
</dbReference>
<protein>
    <submittedName>
        <fullName evidence="1">Uncharacterized protein</fullName>
    </submittedName>
</protein>
<gene>
    <name evidence="1" type="ORF">MILVUS5_LOCUS24074</name>
</gene>
<dbReference type="EMBL" id="CASHSV030000311">
    <property type="protein sequence ID" value="CAJ2657509.1"/>
    <property type="molecule type" value="Genomic_DNA"/>
</dbReference>
<comment type="caution">
    <text evidence="1">The sequence shown here is derived from an EMBL/GenBank/DDBJ whole genome shotgun (WGS) entry which is preliminary data.</text>
</comment>
<sequence length="107" mass="12247">MEKFLTIPSFPFVLFIGNVKQKYRSLSVLCGDLVIINNIFAVKKKIFQDNPIMAFTTIKIEGIIVVLWLNMVSSTTRELCFHFFSLLVEFNTSHALDASRKVDWVAS</sequence>
<proteinExistence type="predicted"/>